<evidence type="ECO:0000256" key="1">
    <source>
        <dbReference type="ARBA" id="ARBA00004651"/>
    </source>
</evidence>
<evidence type="ECO:0000256" key="5">
    <source>
        <dbReference type="ARBA" id="ARBA00022989"/>
    </source>
</evidence>
<keyword evidence="10" id="KW-1185">Reference proteome</keyword>
<dbReference type="InterPro" id="IPR035906">
    <property type="entry name" value="MetI-like_sf"/>
</dbReference>
<dbReference type="Pfam" id="PF00528">
    <property type="entry name" value="BPD_transp_1"/>
    <property type="match status" value="1"/>
</dbReference>
<dbReference type="PANTHER" id="PTHR43386:SF1">
    <property type="entry name" value="D,D-DIPEPTIDE TRANSPORT SYSTEM PERMEASE PROTEIN DDPC-RELATED"/>
    <property type="match status" value="1"/>
</dbReference>
<dbReference type="SUPFAM" id="SSF161098">
    <property type="entry name" value="MetI-like"/>
    <property type="match status" value="1"/>
</dbReference>
<dbReference type="Proteomes" id="UP000005835">
    <property type="component" value="Unassembled WGS sequence"/>
</dbReference>
<dbReference type="OrthoDB" id="9783218at2"/>
<evidence type="ECO:0000256" key="2">
    <source>
        <dbReference type="ARBA" id="ARBA00022448"/>
    </source>
</evidence>
<feature type="transmembrane region" description="Helical" evidence="7">
    <location>
        <begin position="191"/>
        <end position="216"/>
    </location>
</feature>
<comment type="subcellular location">
    <subcellularLocation>
        <location evidence="1 7">Cell membrane</location>
        <topology evidence="1 7">Multi-pass membrane protein</topology>
    </subcellularLocation>
</comment>
<reference evidence="9 10" key="1">
    <citation type="submission" date="2012-05" db="EMBL/GenBank/DDBJ databases">
        <title>The Genome Sequence of Sutterella wadsworthensis 2_1_59BFAA.</title>
        <authorList>
            <consortium name="The Broad Institute Genome Sequencing Platform"/>
            <person name="Earl A."/>
            <person name="Ward D."/>
            <person name="Feldgarden M."/>
            <person name="Gevers D."/>
            <person name="Daigneault M."/>
            <person name="Strauss J."/>
            <person name="Allen-Vercoe E."/>
            <person name="Walker B."/>
            <person name="Young S.K."/>
            <person name="Zeng Q."/>
            <person name="Gargeya S."/>
            <person name="Fitzgerald M."/>
            <person name="Haas B."/>
            <person name="Abouelleil A."/>
            <person name="Alvarado L."/>
            <person name="Arachchi H.M."/>
            <person name="Berlin A.M."/>
            <person name="Chapman S.B."/>
            <person name="Goldberg J."/>
            <person name="Griggs A."/>
            <person name="Gujja S."/>
            <person name="Hansen M."/>
            <person name="Howarth C."/>
            <person name="Imamovic A."/>
            <person name="Larimer J."/>
            <person name="McCowen C."/>
            <person name="Montmayeur A."/>
            <person name="Murphy C."/>
            <person name="Neiman D."/>
            <person name="Pearson M."/>
            <person name="Priest M."/>
            <person name="Roberts A."/>
            <person name="Saif S."/>
            <person name="Shea T."/>
            <person name="Sisk P."/>
            <person name="Sykes S."/>
            <person name="Wortman J."/>
            <person name="Nusbaum C."/>
            <person name="Birren B."/>
        </authorList>
    </citation>
    <scope>NUCLEOTIDE SEQUENCE [LARGE SCALE GENOMIC DNA]</scope>
    <source>
        <strain evidence="9 10">2_1_59BFAA</strain>
    </source>
</reference>
<keyword evidence="2 7" id="KW-0813">Transport</keyword>
<dbReference type="GO" id="GO:0005886">
    <property type="term" value="C:plasma membrane"/>
    <property type="evidence" value="ECO:0007669"/>
    <property type="project" value="UniProtKB-SubCell"/>
</dbReference>
<keyword evidence="4 7" id="KW-0812">Transmembrane</keyword>
<dbReference type="RefSeq" id="WP_005436578.1">
    <property type="nucleotide sequence ID" value="NZ_JH815519.1"/>
</dbReference>
<feature type="transmembrane region" description="Helical" evidence="7">
    <location>
        <begin position="120"/>
        <end position="145"/>
    </location>
</feature>
<dbReference type="InterPro" id="IPR050366">
    <property type="entry name" value="BP-dependent_transpt_permease"/>
</dbReference>
<sequence length="272" mass="28972">MTNRWRRALAAPSGLFLLAVLAAGLAAPLLPLADPTAIDISSKFLPPSLEHPFGTDLLGRDMLSRMIWGIRTTFVTALLTMIVTAGVGMIAGGAAAAARGRVDALIMRFCDVWMSFPSEVLILALVGMMGPGLENVLIACLLAKWPWYARMMRGLILHLNSAGFVQFARVTGASNMKVLFGHLVPNAAGECFVLGTIDTGSVVLMISALSFLGLGAQPPMPEWGSMLADAKNVMTLYPGQMFVPGLAILLVVAALNFLGDALRDAFDVRRTE</sequence>
<keyword evidence="5 7" id="KW-1133">Transmembrane helix</keyword>
<evidence type="ECO:0000256" key="6">
    <source>
        <dbReference type="ARBA" id="ARBA00023136"/>
    </source>
</evidence>
<evidence type="ECO:0000313" key="10">
    <source>
        <dbReference type="Proteomes" id="UP000005835"/>
    </source>
</evidence>
<dbReference type="Gene3D" id="1.10.3720.10">
    <property type="entry name" value="MetI-like"/>
    <property type="match status" value="1"/>
</dbReference>
<dbReference type="PANTHER" id="PTHR43386">
    <property type="entry name" value="OLIGOPEPTIDE TRANSPORT SYSTEM PERMEASE PROTEIN APPC"/>
    <property type="match status" value="1"/>
</dbReference>
<dbReference type="GO" id="GO:0055085">
    <property type="term" value="P:transmembrane transport"/>
    <property type="evidence" value="ECO:0007669"/>
    <property type="project" value="InterPro"/>
</dbReference>
<evidence type="ECO:0000313" key="9">
    <source>
        <dbReference type="EMBL" id="EKB30427.1"/>
    </source>
</evidence>
<organism evidence="9 10">
    <name type="scientific">Sutterella wadsworthensis 2_1_59BFAA</name>
    <dbReference type="NCBI Taxonomy" id="742823"/>
    <lineage>
        <taxon>Bacteria</taxon>
        <taxon>Pseudomonadati</taxon>
        <taxon>Pseudomonadota</taxon>
        <taxon>Betaproteobacteria</taxon>
        <taxon>Burkholderiales</taxon>
        <taxon>Sutterellaceae</taxon>
        <taxon>Sutterella</taxon>
    </lineage>
</organism>
<dbReference type="EMBL" id="ADMG01000042">
    <property type="protein sequence ID" value="EKB30427.1"/>
    <property type="molecule type" value="Genomic_DNA"/>
</dbReference>
<dbReference type="PROSITE" id="PS50928">
    <property type="entry name" value="ABC_TM1"/>
    <property type="match status" value="1"/>
</dbReference>
<feature type="transmembrane region" description="Helical" evidence="7">
    <location>
        <begin position="74"/>
        <end position="99"/>
    </location>
</feature>
<evidence type="ECO:0000256" key="4">
    <source>
        <dbReference type="ARBA" id="ARBA00022692"/>
    </source>
</evidence>
<accession>K1JRW1</accession>
<feature type="domain" description="ABC transmembrane type-1" evidence="8">
    <location>
        <begin position="70"/>
        <end position="259"/>
    </location>
</feature>
<dbReference type="eggNOG" id="COG1173">
    <property type="taxonomic scope" value="Bacteria"/>
</dbReference>
<dbReference type="CDD" id="cd06261">
    <property type="entry name" value="TM_PBP2"/>
    <property type="match status" value="1"/>
</dbReference>
<proteinExistence type="inferred from homology"/>
<dbReference type="HOGENOM" id="CLU_028518_5_3_4"/>
<evidence type="ECO:0000259" key="8">
    <source>
        <dbReference type="PROSITE" id="PS50928"/>
    </source>
</evidence>
<comment type="caution">
    <text evidence="9">The sequence shown here is derived from an EMBL/GenBank/DDBJ whole genome shotgun (WGS) entry which is preliminary data.</text>
</comment>
<protein>
    <recommendedName>
        <fullName evidence="8">ABC transmembrane type-1 domain-containing protein</fullName>
    </recommendedName>
</protein>
<keyword evidence="6 7" id="KW-0472">Membrane</keyword>
<evidence type="ECO:0000256" key="3">
    <source>
        <dbReference type="ARBA" id="ARBA00022475"/>
    </source>
</evidence>
<dbReference type="PATRIC" id="fig|742823.3.peg.1952"/>
<gene>
    <name evidence="9" type="ORF">HMPREF9465_01955</name>
</gene>
<dbReference type="InterPro" id="IPR000515">
    <property type="entry name" value="MetI-like"/>
</dbReference>
<name>K1JRW1_9BURK</name>
<dbReference type="AlphaFoldDB" id="K1JRW1"/>
<dbReference type="STRING" id="742823.HMPREF9465_01955"/>
<feature type="transmembrane region" description="Helical" evidence="7">
    <location>
        <begin position="236"/>
        <end position="259"/>
    </location>
</feature>
<evidence type="ECO:0000256" key="7">
    <source>
        <dbReference type="RuleBase" id="RU363032"/>
    </source>
</evidence>
<keyword evidence="3" id="KW-1003">Cell membrane</keyword>
<comment type="similarity">
    <text evidence="7">Belongs to the binding-protein-dependent transport system permease family.</text>
</comment>